<protein>
    <submittedName>
        <fullName evidence="2">Uncharacterized protein</fullName>
    </submittedName>
</protein>
<dbReference type="EMBL" id="AAGK01000002">
    <property type="protein sequence ID" value="EAN32299.1"/>
    <property type="molecule type" value="Genomic_DNA"/>
</dbReference>
<dbReference type="InParanoid" id="Q4N6C4"/>
<dbReference type="KEGG" id="tpv:TP02_0013"/>
<dbReference type="RefSeq" id="XP_764582.1">
    <property type="nucleotide sequence ID" value="XM_759489.1"/>
</dbReference>
<feature type="region of interest" description="Disordered" evidence="1">
    <location>
        <begin position="57"/>
        <end position="87"/>
    </location>
</feature>
<dbReference type="eggNOG" id="ENOG502TN0W">
    <property type="taxonomic scope" value="Eukaryota"/>
</dbReference>
<feature type="compositionally biased region" description="Polar residues" evidence="1">
    <location>
        <begin position="63"/>
        <end position="72"/>
    </location>
</feature>
<evidence type="ECO:0000313" key="2">
    <source>
        <dbReference type="EMBL" id="EAN32299.1"/>
    </source>
</evidence>
<dbReference type="AlphaFoldDB" id="Q4N6C4"/>
<dbReference type="GeneID" id="3501777"/>
<dbReference type="Pfam" id="PF04385">
    <property type="entry name" value="FAINT"/>
    <property type="match status" value="1"/>
</dbReference>
<dbReference type="Proteomes" id="UP000001949">
    <property type="component" value="Unassembled WGS sequence"/>
</dbReference>
<organism evidence="2 3">
    <name type="scientific">Theileria parva</name>
    <name type="common">East coast fever infection agent</name>
    <dbReference type="NCBI Taxonomy" id="5875"/>
    <lineage>
        <taxon>Eukaryota</taxon>
        <taxon>Sar</taxon>
        <taxon>Alveolata</taxon>
        <taxon>Apicomplexa</taxon>
        <taxon>Aconoidasida</taxon>
        <taxon>Piroplasmida</taxon>
        <taxon>Theileriidae</taxon>
        <taxon>Theileria</taxon>
    </lineage>
</organism>
<sequence>MKMNMSIIYKISLMLIGYLKHCPFVNAANKLGDNETEHSSDSEDNFEVTQKNIIGSEPAYSVRSDQQDNSDTMAKPVRSSDPSEQTTKMEYDPKLIYPSELNIKTKMGEHQFDYFLENKNLGIYKAKDGYGFNKVKQNNIEIWSTTFNSQLASTVLVHGVGSPKKVVTVFTFNREAFVFKKSGKNKPWERIELNVFGKLTVEDEFPFINEEIVDENGINVGRDEKYNKSKIKILVEDPSDPTNSKEVDPSKVKVKKYSYGQYLHEIDDDVNCIEIQIAGLSSWKYKVGDEKLRKFRYLSASNIFILTYETCLVECFKVQSGVYRQVKYPIPPITLFGKDESGNLFQLNDEQYRLGLCRFNNIEYIFSTGIKCVEVRYNNELVWRQEPGLPYATEIRCLQGQRIEIMFGTRGYIYKRSPEVRWFTDYHIVPEVKTGPIVPSYRELM</sequence>
<keyword evidence="3" id="KW-1185">Reference proteome</keyword>
<comment type="caution">
    <text evidence="2">The sequence shown here is derived from an EMBL/GenBank/DDBJ whole genome shotgun (WGS) entry which is preliminary data.</text>
</comment>
<dbReference type="OMA" id="YHIVPEV"/>
<dbReference type="VEuPathDB" id="PiroplasmaDB:TpMuguga_02g00013"/>
<evidence type="ECO:0000313" key="3">
    <source>
        <dbReference type="Proteomes" id="UP000001949"/>
    </source>
</evidence>
<dbReference type="InterPro" id="IPR007480">
    <property type="entry name" value="DUF529"/>
</dbReference>
<name>Q4N6C4_THEPA</name>
<reference evidence="2 3" key="1">
    <citation type="journal article" date="2005" name="Science">
        <title>Genome sequence of Theileria parva, a bovine pathogen that transforms lymphocytes.</title>
        <authorList>
            <person name="Gardner M.J."/>
            <person name="Bishop R."/>
            <person name="Shah T."/>
            <person name="de Villiers E.P."/>
            <person name="Carlton J.M."/>
            <person name="Hall N."/>
            <person name="Ren Q."/>
            <person name="Paulsen I.T."/>
            <person name="Pain A."/>
            <person name="Berriman M."/>
            <person name="Wilson R.J.M."/>
            <person name="Sato S."/>
            <person name="Ralph S.A."/>
            <person name="Mann D.J."/>
            <person name="Xiong Z."/>
            <person name="Shallom S.J."/>
            <person name="Weidman J."/>
            <person name="Jiang L."/>
            <person name="Lynn J."/>
            <person name="Weaver B."/>
            <person name="Shoaibi A."/>
            <person name="Domingo A.R."/>
            <person name="Wasawo D."/>
            <person name="Crabtree J."/>
            <person name="Wortman J.R."/>
            <person name="Haas B."/>
            <person name="Angiuoli S.V."/>
            <person name="Creasy T.H."/>
            <person name="Lu C."/>
            <person name="Suh B."/>
            <person name="Silva J.C."/>
            <person name="Utterback T.R."/>
            <person name="Feldblyum T.V."/>
            <person name="Pertea M."/>
            <person name="Allen J."/>
            <person name="Nierman W.C."/>
            <person name="Taracha E.L.N."/>
            <person name="Salzberg S.L."/>
            <person name="White O.R."/>
            <person name="Fitzhugh H.A."/>
            <person name="Morzaria S."/>
            <person name="Venter J.C."/>
            <person name="Fraser C.M."/>
            <person name="Nene V."/>
        </authorList>
    </citation>
    <scope>NUCLEOTIDE SEQUENCE [LARGE SCALE GENOMIC DNA]</scope>
    <source>
        <strain evidence="2 3">Muguga</strain>
    </source>
</reference>
<evidence type="ECO:0000256" key="1">
    <source>
        <dbReference type="SAM" id="MobiDB-lite"/>
    </source>
</evidence>
<gene>
    <name evidence="2" type="ordered locus">TP02_0013</name>
</gene>
<accession>Q4N6C4</accession>
<proteinExistence type="predicted"/>